<dbReference type="EMBL" id="LMVP01000002">
    <property type="protein sequence ID" value="PAV14495.1"/>
    <property type="molecule type" value="Genomic_DNA"/>
</dbReference>
<dbReference type="GO" id="GO:0003677">
    <property type="term" value="F:DNA binding"/>
    <property type="evidence" value="ECO:0007669"/>
    <property type="project" value="UniProtKB-UniRule"/>
</dbReference>
<dbReference type="InterPro" id="IPR011010">
    <property type="entry name" value="DNA_brk_join_enz"/>
</dbReference>
<sequence length="292" mass="34355">MLILLIPLVLLISFILFIYQTFRGSFFCESGVGRKLSKAGQNLEKLEKQSSFRTTMKTIDEAFLEFLEEQKRELSPRTYQEYENLISLFEEYLDVCAFDDLYEEDQELYKEKQKNEHKEYCQVFDLAYIAPLYIEYFLEDYLINDFGGSAAFVETSRRFFRKFLSWAYEKEYLDPEHYSEFAEIVGNIRKKGKKTASQVQKFGSLLCDYVDAHQAEESSEWKGGDFEIKRVEPGKLWVEDYLDPYREIGPVKVSEEVSSLAKVGWYLNFGIVKVGDFWQIVYVEGVSSRCPY</sequence>
<dbReference type="PROSITE" id="PS51900">
    <property type="entry name" value="CB"/>
    <property type="match status" value="1"/>
</dbReference>
<evidence type="ECO:0000313" key="5">
    <source>
        <dbReference type="Proteomes" id="UP000218164"/>
    </source>
</evidence>
<accession>A0A2A2HZC9</accession>
<dbReference type="Proteomes" id="UP000218164">
    <property type="component" value="Unassembled WGS sequence"/>
</dbReference>
<dbReference type="AlphaFoldDB" id="A0A2A2HZC9"/>
<dbReference type="InterPro" id="IPR044068">
    <property type="entry name" value="CB"/>
</dbReference>
<reference evidence="4 5" key="1">
    <citation type="journal article" date="2017" name="BMC Genomics">
        <title>Genomic analysis of methanogenic archaea reveals a shift towards energy conservation.</title>
        <authorList>
            <person name="Gilmore S.P."/>
            <person name="Henske J.K."/>
            <person name="Sexton J.A."/>
            <person name="Solomon K.V."/>
            <person name="Seppala S."/>
            <person name="Yoo J.I."/>
            <person name="Huyett L.M."/>
            <person name="Pressman A."/>
            <person name="Cogan J.Z."/>
            <person name="Kivenson V."/>
            <person name="Peng X."/>
            <person name="Tan Y."/>
            <person name="Valentine D.L."/>
            <person name="O'Malley M.A."/>
        </authorList>
    </citation>
    <scope>NUCLEOTIDE SEQUENCE [LARGE SCALE GENOMIC DNA]</scope>
    <source>
        <strain evidence="4 5">MC-15</strain>
    </source>
</reference>
<evidence type="ECO:0000259" key="3">
    <source>
        <dbReference type="PROSITE" id="PS51900"/>
    </source>
</evidence>
<feature type="domain" description="Core-binding (CB)" evidence="3">
    <location>
        <begin position="54"/>
        <end position="168"/>
    </location>
</feature>
<proteinExistence type="predicted"/>
<evidence type="ECO:0000256" key="1">
    <source>
        <dbReference type="ARBA" id="ARBA00023125"/>
    </source>
</evidence>
<dbReference type="Gene3D" id="1.10.150.130">
    <property type="match status" value="1"/>
</dbReference>
<evidence type="ECO:0000313" key="4">
    <source>
        <dbReference type="EMBL" id="PAV14495.1"/>
    </source>
</evidence>
<comment type="caution">
    <text evidence="4">The sequence shown here is derived from an EMBL/GenBank/DDBJ whole genome shotgun (WGS) entry which is preliminary data.</text>
</comment>
<keyword evidence="5" id="KW-1185">Reference proteome</keyword>
<name>A0A2A2HZC9_9EURY</name>
<keyword evidence="1 2" id="KW-0238">DNA-binding</keyword>
<organism evidence="4 5">
    <name type="scientific">Methanosarcina spelaei</name>
    <dbReference type="NCBI Taxonomy" id="1036679"/>
    <lineage>
        <taxon>Archaea</taxon>
        <taxon>Methanobacteriati</taxon>
        <taxon>Methanobacteriota</taxon>
        <taxon>Stenosarchaea group</taxon>
        <taxon>Methanomicrobia</taxon>
        <taxon>Methanosarcinales</taxon>
        <taxon>Methanosarcinaceae</taxon>
        <taxon>Methanosarcina</taxon>
    </lineage>
</organism>
<gene>
    <name evidence="4" type="ORF">ASJ81_02735</name>
</gene>
<dbReference type="InterPro" id="IPR010998">
    <property type="entry name" value="Integrase_recombinase_N"/>
</dbReference>
<dbReference type="SUPFAM" id="SSF56349">
    <property type="entry name" value="DNA breaking-rejoining enzymes"/>
    <property type="match status" value="1"/>
</dbReference>
<evidence type="ECO:0000256" key="2">
    <source>
        <dbReference type="PROSITE-ProRule" id="PRU01248"/>
    </source>
</evidence>
<protein>
    <recommendedName>
        <fullName evidence="3">Core-binding (CB) domain-containing protein</fullName>
    </recommendedName>
</protein>